<keyword evidence="2" id="KW-1185">Reference proteome</keyword>
<comment type="caution">
    <text evidence="1">The sequence shown here is derived from an EMBL/GenBank/DDBJ whole genome shotgun (WGS) entry which is preliminary data.</text>
</comment>
<protein>
    <submittedName>
        <fullName evidence="1">Uncharacterized protein</fullName>
    </submittedName>
</protein>
<dbReference type="Proteomes" id="UP001143910">
    <property type="component" value="Unassembled WGS sequence"/>
</dbReference>
<reference evidence="1" key="1">
    <citation type="submission" date="2022-08" db="EMBL/GenBank/DDBJ databases">
        <title>Genome Sequence of Lecanicillium fungicola.</title>
        <authorList>
            <person name="Buettner E."/>
        </authorList>
    </citation>
    <scope>NUCLEOTIDE SEQUENCE</scope>
    <source>
        <strain evidence="1">Babe33</strain>
    </source>
</reference>
<dbReference type="EMBL" id="JANJQO010000428">
    <property type="protein sequence ID" value="KAJ2977895.1"/>
    <property type="molecule type" value="Genomic_DNA"/>
</dbReference>
<proteinExistence type="predicted"/>
<accession>A0ACC1NF40</accession>
<evidence type="ECO:0000313" key="1">
    <source>
        <dbReference type="EMBL" id="KAJ2977895.1"/>
    </source>
</evidence>
<gene>
    <name evidence="1" type="ORF">NQ176_g4116</name>
</gene>
<organism evidence="1 2">
    <name type="scientific">Zarea fungicola</name>
    <dbReference type="NCBI Taxonomy" id="93591"/>
    <lineage>
        <taxon>Eukaryota</taxon>
        <taxon>Fungi</taxon>
        <taxon>Dikarya</taxon>
        <taxon>Ascomycota</taxon>
        <taxon>Pezizomycotina</taxon>
        <taxon>Sordariomycetes</taxon>
        <taxon>Hypocreomycetidae</taxon>
        <taxon>Hypocreales</taxon>
        <taxon>Cordycipitaceae</taxon>
        <taxon>Zarea</taxon>
    </lineage>
</organism>
<evidence type="ECO:0000313" key="2">
    <source>
        <dbReference type="Proteomes" id="UP001143910"/>
    </source>
</evidence>
<sequence length="394" mass="45388">MSSWFSFGRKADATADPNTPVRALPAVWYTSPGMYELERRAIFSKRWILVAHNLRFVKAGDYVRITEAGFNFFLIKDRQGKVNAFHNVCRHRAYPVIQKEFGTASILACQYHGWSYGLNGKLAKAPRYQDLASFDKDQNGLYPIHTHVDRLGFIWVNLEAAEEPSISWEEELGDVDTQPRLADFDASKYHYDHSWDMVTKYNWKTLADNYNEVCGQQPSIDVSKGHIQHWNADIPDKKGLQVCSSFVYPNACFTVSEHFFYHMRCIPISATETKMEYDVFRGNHSSDDDFNWINDMFKQVLKEDKQLCEATYKNLQGGVFTNGELHPRAENGALHFQQYTRDIVMAHREEEEAVGSEIWPAMPKRAKSDKSDEEIAFCAKLDCIDGSMARKLAW</sequence>
<name>A0ACC1NF40_9HYPO</name>